<comment type="similarity">
    <text evidence="1">Belongs to the LysR transcriptional regulatory family.</text>
</comment>
<dbReference type="InterPro" id="IPR005119">
    <property type="entry name" value="LysR_subst-bd"/>
</dbReference>
<dbReference type="PANTHER" id="PTHR30537:SF5">
    <property type="entry name" value="HTH-TYPE TRANSCRIPTIONAL ACTIVATOR TTDR-RELATED"/>
    <property type="match status" value="1"/>
</dbReference>
<dbReference type="InterPro" id="IPR036388">
    <property type="entry name" value="WH-like_DNA-bd_sf"/>
</dbReference>
<evidence type="ECO:0000256" key="2">
    <source>
        <dbReference type="ARBA" id="ARBA00023015"/>
    </source>
</evidence>
<feature type="domain" description="HTH lysR-type" evidence="8">
    <location>
        <begin position="23"/>
        <end position="75"/>
    </location>
</feature>
<dbReference type="GO" id="GO:0003700">
    <property type="term" value="F:DNA-binding transcription factor activity"/>
    <property type="evidence" value="ECO:0007669"/>
    <property type="project" value="InterPro"/>
</dbReference>
<dbReference type="InterPro" id="IPR058163">
    <property type="entry name" value="LysR-type_TF_proteobact-type"/>
</dbReference>
<evidence type="ECO:0000313" key="9">
    <source>
        <dbReference type="EMBL" id="MDR9773789.1"/>
    </source>
</evidence>
<dbReference type="Proteomes" id="UP001268610">
    <property type="component" value="Unassembled WGS sequence"/>
</dbReference>
<protein>
    <recommendedName>
        <fullName evidence="6">HTH-type transcriptional regulator TtuA</fullName>
    </recommendedName>
    <alternativeName>
        <fullName evidence="7">Tartrate utilization transcriptional regulator</fullName>
    </alternativeName>
</protein>
<dbReference type="CDD" id="cd08422">
    <property type="entry name" value="PBP2_CrgA_like"/>
    <property type="match status" value="1"/>
</dbReference>
<dbReference type="SUPFAM" id="SSF53850">
    <property type="entry name" value="Periplasmic binding protein-like II"/>
    <property type="match status" value="1"/>
</dbReference>
<dbReference type="Gene3D" id="3.40.190.290">
    <property type="match status" value="1"/>
</dbReference>
<evidence type="ECO:0000256" key="5">
    <source>
        <dbReference type="ARBA" id="ARBA00054626"/>
    </source>
</evidence>
<dbReference type="InterPro" id="IPR000847">
    <property type="entry name" value="LysR_HTH_N"/>
</dbReference>
<sequence>MGGHMICAAEVQMPNLLNEMPGLTAFVRTVEAGSFSAAARDLATTPSAVSKSVARLEKKIGARLFLRSTRALTLTQDGQLFFDRVAPLLRDLDESEEAIRSDVAPSGRLRISMPSEMAPLLLPRLFGSFAADYPNLHLEVGLTDRFVDLIREDYDVALRVGNPAPGDLMVRHLADLPMAIVGSPAFLKTWGNPATAEALAALPFARYALGGITQPLRLPDGTSFIPFGRVDCDSAAALIQAALSGLGAAYLLRCLVAKDLADGTLVTLAAEFAFPSAPFNALHAFGRTVPLRVKLVCDFIAREAKTLGSHLST</sequence>
<dbReference type="PROSITE" id="PS50931">
    <property type="entry name" value="HTH_LYSR"/>
    <property type="match status" value="1"/>
</dbReference>
<organism evidence="9 10">
    <name type="scientific">Rhizobium hidalgonense</name>
    <dbReference type="NCBI Taxonomy" id="1538159"/>
    <lineage>
        <taxon>Bacteria</taxon>
        <taxon>Pseudomonadati</taxon>
        <taxon>Pseudomonadota</taxon>
        <taxon>Alphaproteobacteria</taxon>
        <taxon>Hyphomicrobiales</taxon>
        <taxon>Rhizobiaceae</taxon>
        <taxon>Rhizobium/Agrobacterium group</taxon>
        <taxon>Rhizobium</taxon>
    </lineage>
</organism>
<keyword evidence="4" id="KW-0804">Transcription</keyword>
<evidence type="ECO:0000256" key="6">
    <source>
        <dbReference type="ARBA" id="ARBA00067332"/>
    </source>
</evidence>
<evidence type="ECO:0000259" key="8">
    <source>
        <dbReference type="PROSITE" id="PS50931"/>
    </source>
</evidence>
<dbReference type="RefSeq" id="WP_310855563.1">
    <property type="nucleotide sequence ID" value="NZ_JAVLSD010000005.1"/>
</dbReference>
<dbReference type="SUPFAM" id="SSF46785">
    <property type="entry name" value="Winged helix' DNA-binding domain"/>
    <property type="match status" value="1"/>
</dbReference>
<dbReference type="PRINTS" id="PR00039">
    <property type="entry name" value="HTHLYSR"/>
</dbReference>
<evidence type="ECO:0000256" key="4">
    <source>
        <dbReference type="ARBA" id="ARBA00023163"/>
    </source>
</evidence>
<evidence type="ECO:0000313" key="10">
    <source>
        <dbReference type="Proteomes" id="UP001268610"/>
    </source>
</evidence>
<dbReference type="Pfam" id="PF03466">
    <property type="entry name" value="LysR_substrate"/>
    <property type="match status" value="1"/>
</dbReference>
<keyword evidence="3" id="KW-0238">DNA-binding</keyword>
<dbReference type="Gene3D" id="1.10.10.10">
    <property type="entry name" value="Winged helix-like DNA-binding domain superfamily/Winged helix DNA-binding domain"/>
    <property type="match status" value="1"/>
</dbReference>
<proteinExistence type="inferred from homology"/>
<keyword evidence="2" id="KW-0805">Transcription regulation</keyword>
<comment type="function">
    <text evidence="5">Transcriptional regulator of the ttuABCDE tartrate utilization operon.</text>
</comment>
<name>A0AAJ2LML1_9HYPH</name>
<evidence type="ECO:0000256" key="3">
    <source>
        <dbReference type="ARBA" id="ARBA00023125"/>
    </source>
</evidence>
<reference evidence="9" key="1">
    <citation type="submission" date="2023-04" db="EMBL/GenBank/DDBJ databases">
        <title>Genomic characterization of faba bean (Vicia faba) microsymbionts in Mexican soils.</title>
        <authorList>
            <person name="Rivera Orduna F.N."/>
            <person name="Guevara-Luna J."/>
            <person name="Yan J."/>
            <person name="Arroyo-Herrera I."/>
            <person name="Li Y."/>
            <person name="Vasquez-Murrieta M.S."/>
            <person name="Wang E.T."/>
        </authorList>
    </citation>
    <scope>NUCLEOTIDE SEQUENCE</scope>
    <source>
        <strain evidence="9">CH26</strain>
    </source>
</reference>
<dbReference type="AlphaFoldDB" id="A0AAJ2LML1"/>
<evidence type="ECO:0000256" key="1">
    <source>
        <dbReference type="ARBA" id="ARBA00009437"/>
    </source>
</evidence>
<accession>A0AAJ2LML1</accession>
<comment type="caution">
    <text evidence="9">The sequence shown here is derived from an EMBL/GenBank/DDBJ whole genome shotgun (WGS) entry which is preliminary data.</text>
</comment>
<dbReference type="GO" id="GO:0003677">
    <property type="term" value="F:DNA binding"/>
    <property type="evidence" value="ECO:0007669"/>
    <property type="project" value="UniProtKB-KW"/>
</dbReference>
<evidence type="ECO:0000256" key="7">
    <source>
        <dbReference type="ARBA" id="ARBA00083243"/>
    </source>
</evidence>
<dbReference type="PANTHER" id="PTHR30537">
    <property type="entry name" value="HTH-TYPE TRANSCRIPTIONAL REGULATOR"/>
    <property type="match status" value="1"/>
</dbReference>
<dbReference type="EMBL" id="JAVLSF010000007">
    <property type="protein sequence ID" value="MDR9773789.1"/>
    <property type="molecule type" value="Genomic_DNA"/>
</dbReference>
<gene>
    <name evidence="9" type="ORF">RJJ65_14130</name>
</gene>
<dbReference type="Pfam" id="PF00126">
    <property type="entry name" value="HTH_1"/>
    <property type="match status" value="1"/>
</dbReference>
<dbReference type="FunFam" id="1.10.10.10:FF:000001">
    <property type="entry name" value="LysR family transcriptional regulator"/>
    <property type="match status" value="1"/>
</dbReference>
<dbReference type="InterPro" id="IPR036390">
    <property type="entry name" value="WH_DNA-bd_sf"/>
</dbReference>